<reference evidence="12" key="2">
    <citation type="submission" date="2016-08" db="EMBL/GenBank/DDBJ databases">
        <authorList>
            <person name="Holder M.E."/>
            <person name="Ajami N.J."/>
            <person name="Petrosino J.F."/>
        </authorList>
    </citation>
    <scope>NUCLEOTIDE SEQUENCE [LARGE SCALE GENOMIC DNA]</scope>
    <source>
        <strain evidence="12">F0677</strain>
    </source>
</reference>
<dbReference type="Proteomes" id="UP000094757">
    <property type="component" value="Chromosome"/>
</dbReference>
<dbReference type="RefSeq" id="WP_022513309.1">
    <property type="nucleotide sequence ID" value="NZ_CP017037.1"/>
</dbReference>
<evidence type="ECO:0000256" key="6">
    <source>
        <dbReference type="ARBA" id="ARBA00022676"/>
    </source>
</evidence>
<dbReference type="SUPFAM" id="SSF52733">
    <property type="entry name" value="Nicotinate mononucleotide:5,6-dimethylbenzimidazole phosphoribosyltransferase (CobT)"/>
    <property type="match status" value="1"/>
</dbReference>
<dbReference type="KEGG" id="dpn:BCB69_04600"/>
<dbReference type="STRING" id="39950.BCB69_04600"/>
<dbReference type="AlphaFoldDB" id="A0A1B3WEA1"/>
<dbReference type="EC" id="2.4.2.21" evidence="3"/>
<dbReference type="Pfam" id="PF02277">
    <property type="entry name" value="DBI_PRT"/>
    <property type="match status" value="1"/>
</dbReference>
<evidence type="ECO:0000256" key="9">
    <source>
        <dbReference type="ARBA" id="ARBA00047340"/>
    </source>
</evidence>
<evidence type="ECO:0000313" key="11">
    <source>
        <dbReference type="EMBL" id="RID94813.1"/>
    </source>
</evidence>
<evidence type="ECO:0000313" key="13">
    <source>
        <dbReference type="Proteomes" id="UP000266262"/>
    </source>
</evidence>
<dbReference type="Gene3D" id="3.40.50.10210">
    <property type="match status" value="1"/>
</dbReference>
<keyword evidence="13" id="KW-1185">Reference proteome</keyword>
<comment type="pathway">
    <text evidence="1">Nucleoside biosynthesis; alpha-ribazole biosynthesis; alpha-ribazole from 5,6-dimethylbenzimidazole: step 1/2.</text>
</comment>
<name>A0A1B3WEA1_9FIRM</name>
<dbReference type="InterPro" id="IPR023195">
    <property type="entry name" value="Nict_dMeBzImd_PRibTrfase_N"/>
</dbReference>
<evidence type="ECO:0000313" key="10">
    <source>
        <dbReference type="EMBL" id="AOH39290.1"/>
    </source>
</evidence>
<sequence length="338" mass="37036">MRLLDVTLQRITESYQIIEDDVHSRWKNLYLGMSELGSLESLVVKYARAIGEPYPLLPKKVLFILSTAHGVVNKLDNDETYEIKNRREFYSYVKRLGLSSQTTIELIKNSDVKICPEEFQLGVTADFTEGAAMNEETAVSAIEFGIKIAESWIDKGYQLLLLGNISKGATFVATTFLAGLYQIPATAIYDIKRNHHCMGIYQNIDLIQQALDVNQVTMHNGIDALCKVGGKDIGILAGIILGAASRHAAVIVDGISGIAATALAKSLSSNSIQSVFASAPLDIKQEDSILGELCLHTPIVLNTRLEIGESALMQAKILEIGLQIYQECATKEEMGRKG</sequence>
<gene>
    <name evidence="10" type="ORF">BCB69_04600</name>
    <name evidence="11" type="ORF">DX915_04800</name>
</gene>
<dbReference type="EMBL" id="CP017037">
    <property type="protein sequence ID" value="AOH39290.1"/>
    <property type="molecule type" value="Genomic_DNA"/>
</dbReference>
<evidence type="ECO:0000256" key="1">
    <source>
        <dbReference type="ARBA" id="ARBA00005049"/>
    </source>
</evidence>
<dbReference type="GO" id="GO:0008939">
    <property type="term" value="F:nicotinate-nucleotide-dimethylbenzimidazole phosphoribosyltransferase activity"/>
    <property type="evidence" value="ECO:0007669"/>
    <property type="project" value="UniProtKB-EC"/>
</dbReference>
<comment type="similarity">
    <text evidence="2">Belongs to the CobT family.</text>
</comment>
<evidence type="ECO:0000256" key="2">
    <source>
        <dbReference type="ARBA" id="ARBA00007110"/>
    </source>
</evidence>
<evidence type="ECO:0000313" key="12">
    <source>
        <dbReference type="Proteomes" id="UP000094757"/>
    </source>
</evidence>
<dbReference type="InterPro" id="IPR003200">
    <property type="entry name" value="Nict_dMeBzImd_PRibTrfase"/>
</dbReference>
<keyword evidence="5" id="KW-0169">Cobalamin biosynthesis</keyword>
<evidence type="ECO:0000256" key="8">
    <source>
        <dbReference type="ARBA" id="ARBA00030686"/>
    </source>
</evidence>
<dbReference type="InterPro" id="IPR036087">
    <property type="entry name" value="Nict_dMeBzImd_PRibTrfase_sf"/>
</dbReference>
<reference evidence="10" key="1">
    <citation type="submission" date="2016-08" db="EMBL/GenBank/DDBJ databases">
        <authorList>
            <person name="Seilhamer J.J."/>
        </authorList>
    </citation>
    <scope>NUCLEOTIDE SEQUENCE [LARGE SCALE GENOMIC DNA]</scope>
    <source>
        <strain evidence="10">F0677</strain>
    </source>
</reference>
<evidence type="ECO:0000256" key="4">
    <source>
        <dbReference type="ARBA" id="ARBA00015486"/>
    </source>
</evidence>
<comment type="catalytic activity">
    <reaction evidence="9">
        <text>5,6-dimethylbenzimidazole + nicotinate beta-D-ribonucleotide = alpha-ribazole 5'-phosphate + nicotinate + H(+)</text>
        <dbReference type="Rhea" id="RHEA:11196"/>
        <dbReference type="ChEBI" id="CHEBI:15378"/>
        <dbReference type="ChEBI" id="CHEBI:15890"/>
        <dbReference type="ChEBI" id="CHEBI:32544"/>
        <dbReference type="ChEBI" id="CHEBI:57502"/>
        <dbReference type="ChEBI" id="CHEBI:57918"/>
        <dbReference type="EC" id="2.4.2.21"/>
    </reaction>
</comment>
<evidence type="ECO:0000256" key="3">
    <source>
        <dbReference type="ARBA" id="ARBA00011991"/>
    </source>
</evidence>
<keyword evidence="7" id="KW-0808">Transferase</keyword>
<reference evidence="11 13" key="3">
    <citation type="submission" date="2018-08" db="EMBL/GenBank/DDBJ databases">
        <title>Draft genome sequence of Dialister pneumosintes KCOM 1685.</title>
        <authorList>
            <person name="Kook J.-K."/>
            <person name="Park S.-N."/>
            <person name="Lim Y.K."/>
        </authorList>
    </citation>
    <scope>NUCLEOTIDE SEQUENCE [LARGE SCALE GENOMIC DNA]</scope>
    <source>
        <strain evidence="11 13">KCOM 1685</strain>
    </source>
</reference>
<dbReference type="Proteomes" id="UP000266262">
    <property type="component" value="Unassembled WGS sequence"/>
</dbReference>
<dbReference type="EMBL" id="QWKU01000001">
    <property type="protein sequence ID" value="RID94813.1"/>
    <property type="molecule type" value="Genomic_DNA"/>
</dbReference>
<accession>A0A1B3WEA1</accession>
<dbReference type="UniPathway" id="UPA00061">
    <property type="reaction ID" value="UER00516"/>
</dbReference>
<dbReference type="GO" id="GO:0009236">
    <property type="term" value="P:cobalamin biosynthetic process"/>
    <property type="evidence" value="ECO:0007669"/>
    <property type="project" value="UniProtKB-KW"/>
</dbReference>
<proteinExistence type="inferred from homology"/>
<dbReference type="OrthoDB" id="9781491at2"/>
<dbReference type="Gene3D" id="1.10.1610.10">
    <property type="match status" value="1"/>
</dbReference>
<evidence type="ECO:0000256" key="5">
    <source>
        <dbReference type="ARBA" id="ARBA00022573"/>
    </source>
</evidence>
<dbReference type="PANTHER" id="PTHR43463:SF1">
    <property type="entry name" value="NICOTINATE-NUCLEOTIDE--DIMETHYLBENZIMIDAZOLE PHOSPHORIBOSYLTRANSFERASE"/>
    <property type="match status" value="1"/>
</dbReference>
<evidence type="ECO:0000256" key="7">
    <source>
        <dbReference type="ARBA" id="ARBA00022679"/>
    </source>
</evidence>
<organism evidence="10 12">
    <name type="scientific">Dialister pneumosintes</name>
    <dbReference type="NCBI Taxonomy" id="39950"/>
    <lineage>
        <taxon>Bacteria</taxon>
        <taxon>Bacillati</taxon>
        <taxon>Bacillota</taxon>
        <taxon>Negativicutes</taxon>
        <taxon>Veillonellales</taxon>
        <taxon>Veillonellaceae</taxon>
        <taxon>Dialister</taxon>
    </lineage>
</organism>
<keyword evidence="6" id="KW-0328">Glycosyltransferase</keyword>
<dbReference type="PANTHER" id="PTHR43463">
    <property type="entry name" value="NICOTINATE-NUCLEOTIDE--DIMETHYLBENZIMIDAZOLE PHOSPHORIBOSYLTRANSFERASE"/>
    <property type="match status" value="1"/>
</dbReference>
<protein>
    <recommendedName>
        <fullName evidence="4">Nicotinate-nucleotide--dimethylbenzimidazole phosphoribosyltransferase</fullName>
        <ecNumber evidence="3">2.4.2.21</ecNumber>
    </recommendedName>
    <alternativeName>
        <fullName evidence="8">N(1)-alpha-phosphoribosyltransferase</fullName>
    </alternativeName>
</protein>